<keyword evidence="1" id="KW-0808">Transferase</keyword>
<dbReference type="Gene3D" id="3.40.50.150">
    <property type="entry name" value="Vaccinia Virus protein VP39"/>
    <property type="match status" value="1"/>
</dbReference>
<dbReference type="GO" id="GO:0008168">
    <property type="term" value="F:methyltransferase activity"/>
    <property type="evidence" value="ECO:0007669"/>
    <property type="project" value="UniProtKB-KW"/>
</dbReference>
<dbReference type="CDD" id="cd02440">
    <property type="entry name" value="AdoMet_MTases"/>
    <property type="match status" value="1"/>
</dbReference>
<dbReference type="PANTHER" id="PTHR47473">
    <property type="entry name" value="BTA1P"/>
    <property type="match status" value="1"/>
</dbReference>
<dbReference type="AlphaFoldDB" id="A0A2S7XSU2"/>
<name>A0A2S7XSU2_9GAMM</name>
<organism evidence="1 2">
    <name type="scientific">Chromatium okenii</name>
    <dbReference type="NCBI Taxonomy" id="61644"/>
    <lineage>
        <taxon>Bacteria</taxon>
        <taxon>Pseudomonadati</taxon>
        <taxon>Pseudomonadota</taxon>
        <taxon>Gammaproteobacteria</taxon>
        <taxon>Chromatiales</taxon>
        <taxon>Chromatiaceae</taxon>
        <taxon>Chromatium</taxon>
    </lineage>
</organism>
<evidence type="ECO:0000313" key="2">
    <source>
        <dbReference type="Proteomes" id="UP000239936"/>
    </source>
</evidence>
<dbReference type="OrthoDB" id="9791837at2"/>
<accession>A0A2S7XSU2</accession>
<proteinExistence type="predicted"/>
<gene>
    <name evidence="1" type="ORF">CXB77_06290</name>
</gene>
<comment type="caution">
    <text evidence="1">The sequence shown here is derived from an EMBL/GenBank/DDBJ whole genome shotgun (WGS) entry which is preliminary data.</text>
</comment>
<sequence length="245" mass="27187">MNAGELQVLWRLLRGQPKSGSLAERLTAFYAPQAAQYDAFRERLLHGRADLMERLAPLPGASVLELGAGTGRNVEFFGERLAQLGAVELVDLCPALLALARQRTASLPNVRVIEADAVTYQSTQLFDVIYFSYALTMIPNWEGALHNALALLKPGGKLGVVDFYVSEAQPAAGLVRHAALTRWWWPRWFGHDGVHLQPAQLNTLRQLLPNHELSEHRAPVPYLPGVRVPYYVFVGEKPNNSAIFV</sequence>
<keyword evidence="2" id="KW-1185">Reference proteome</keyword>
<protein>
    <submittedName>
        <fullName evidence="1">SAM-dependent methyltransferase</fullName>
    </submittedName>
</protein>
<dbReference type="EMBL" id="PPGH01000034">
    <property type="protein sequence ID" value="PQJ96461.1"/>
    <property type="molecule type" value="Genomic_DNA"/>
</dbReference>
<dbReference type="Pfam" id="PF13489">
    <property type="entry name" value="Methyltransf_23"/>
    <property type="match status" value="1"/>
</dbReference>
<keyword evidence="1" id="KW-0489">Methyltransferase</keyword>
<evidence type="ECO:0000313" key="1">
    <source>
        <dbReference type="EMBL" id="PQJ96461.1"/>
    </source>
</evidence>
<dbReference type="InterPro" id="IPR029063">
    <property type="entry name" value="SAM-dependent_MTases_sf"/>
</dbReference>
<dbReference type="PANTHER" id="PTHR47473:SF1">
    <property type="entry name" value="METHYLTRANSFERASE DOMAIN-CONTAINING PROTEIN"/>
    <property type="match status" value="1"/>
</dbReference>
<reference evidence="1 2" key="1">
    <citation type="submission" date="2018-01" db="EMBL/GenBank/DDBJ databases">
        <title>The complete genome sequence of Chromatium okenii LaCa, a purple sulfur bacterium with a turbulent life.</title>
        <authorList>
            <person name="Luedin S.M."/>
            <person name="Liechti N."/>
            <person name="Storelli N."/>
            <person name="Danza F."/>
            <person name="Wittwer M."/>
            <person name="Pothier J.F."/>
            <person name="Tonolla M.A."/>
        </authorList>
    </citation>
    <scope>NUCLEOTIDE SEQUENCE [LARGE SCALE GENOMIC DNA]</scope>
    <source>
        <strain evidence="1 2">LaCa</strain>
    </source>
</reference>
<dbReference type="SUPFAM" id="SSF53335">
    <property type="entry name" value="S-adenosyl-L-methionine-dependent methyltransferases"/>
    <property type="match status" value="1"/>
</dbReference>
<dbReference type="GO" id="GO:0032259">
    <property type="term" value="P:methylation"/>
    <property type="evidence" value="ECO:0007669"/>
    <property type="project" value="UniProtKB-KW"/>
</dbReference>
<dbReference type="RefSeq" id="WP_105073221.1">
    <property type="nucleotide sequence ID" value="NZ_PPGH01000034.1"/>
</dbReference>
<dbReference type="Proteomes" id="UP000239936">
    <property type="component" value="Unassembled WGS sequence"/>
</dbReference>